<dbReference type="Gramene" id="KCW63141">
    <property type="protein sequence ID" value="KCW63141"/>
    <property type="gene ID" value="EUGRSUZ_G00753"/>
</dbReference>
<protein>
    <submittedName>
        <fullName evidence="1">Uncharacterized protein</fullName>
    </submittedName>
</protein>
<name>A0A059BB63_EUCGR</name>
<dbReference type="AlphaFoldDB" id="A0A059BB63"/>
<sequence>MADPAGADPAGFLRRLSLREGAVEASQSSEQKWAFAGQTGKFYTKLWYLLLVLQCTSTLSLRIYTLMRVRLLDQNHDKQAGSPVHQMFPMHRAYSSCACKERILLDVC</sequence>
<accession>A0A059BB63</accession>
<organism evidence="1">
    <name type="scientific">Eucalyptus grandis</name>
    <name type="common">Flooded gum</name>
    <dbReference type="NCBI Taxonomy" id="71139"/>
    <lineage>
        <taxon>Eukaryota</taxon>
        <taxon>Viridiplantae</taxon>
        <taxon>Streptophyta</taxon>
        <taxon>Embryophyta</taxon>
        <taxon>Tracheophyta</taxon>
        <taxon>Spermatophyta</taxon>
        <taxon>Magnoliopsida</taxon>
        <taxon>eudicotyledons</taxon>
        <taxon>Gunneridae</taxon>
        <taxon>Pentapetalae</taxon>
        <taxon>rosids</taxon>
        <taxon>malvids</taxon>
        <taxon>Myrtales</taxon>
        <taxon>Myrtaceae</taxon>
        <taxon>Myrtoideae</taxon>
        <taxon>Eucalypteae</taxon>
        <taxon>Eucalyptus</taxon>
    </lineage>
</organism>
<reference evidence="1" key="1">
    <citation type="submission" date="2013-07" db="EMBL/GenBank/DDBJ databases">
        <title>The genome of Eucalyptus grandis.</title>
        <authorList>
            <person name="Schmutz J."/>
            <person name="Hayes R."/>
            <person name="Myburg A."/>
            <person name="Tuskan G."/>
            <person name="Grattapaglia D."/>
            <person name="Rokhsar D.S."/>
        </authorList>
    </citation>
    <scope>NUCLEOTIDE SEQUENCE</scope>
    <source>
        <tissue evidence="1">Leaf extractions</tissue>
    </source>
</reference>
<proteinExistence type="predicted"/>
<evidence type="ECO:0000313" key="1">
    <source>
        <dbReference type="EMBL" id="KCW63141.1"/>
    </source>
</evidence>
<dbReference type="EMBL" id="KK198759">
    <property type="protein sequence ID" value="KCW63141.1"/>
    <property type="molecule type" value="Genomic_DNA"/>
</dbReference>
<dbReference type="InParanoid" id="A0A059BB63"/>
<gene>
    <name evidence="1" type="ORF">EUGRSUZ_G00753</name>
</gene>